<evidence type="ECO:0000313" key="5">
    <source>
        <dbReference type="Proteomes" id="UP000887568"/>
    </source>
</evidence>
<dbReference type="InterPro" id="IPR051771">
    <property type="entry name" value="FAM167_domain"/>
</dbReference>
<evidence type="ECO:0000256" key="1">
    <source>
        <dbReference type="ARBA" id="ARBA00005489"/>
    </source>
</evidence>
<dbReference type="GeneID" id="119724912"/>
<dbReference type="OMA" id="YNTMATQ"/>
<dbReference type="Pfam" id="PF11652">
    <property type="entry name" value="FAM167"/>
    <property type="match status" value="1"/>
</dbReference>
<sequence>MISMSMGPSHAMSPYAVPAITISPPTSPREGSFPRRGASTDLATIKETETSTPTNSQYDPSNLLSPQYTPPSSTPECNGELSSDNEDELDKLKSMATRLRLSTRRPSYVEWCENLPKWRDLNGNTKKEQCDDEKEDWRSFKERRDRLEEKMQWVRQELIEMKSQDHRLAIQLMRLRSEIQQLRLHKIYNEHQELIDTATECAHEDRDTSQSQFQSALCDPPFRSNGVLLALEKPLKDVGVTRLNLFARRFSLS</sequence>
<dbReference type="PANTHER" id="PTHR32289">
    <property type="entry name" value="PROTEIN FAM167A"/>
    <property type="match status" value="1"/>
</dbReference>
<dbReference type="PANTHER" id="PTHR32289:SF1">
    <property type="entry name" value="PROTEIN FAM167A-LIKE"/>
    <property type="match status" value="1"/>
</dbReference>
<evidence type="ECO:0000256" key="2">
    <source>
        <dbReference type="SAM" id="Coils"/>
    </source>
</evidence>
<keyword evidence="2" id="KW-0175">Coiled coil</keyword>
<dbReference type="Proteomes" id="UP000887568">
    <property type="component" value="Unplaced"/>
</dbReference>
<feature type="compositionally biased region" description="Polar residues" evidence="3">
    <location>
        <begin position="50"/>
        <end position="67"/>
    </location>
</feature>
<keyword evidence="5" id="KW-1185">Reference proteome</keyword>
<accession>A0A913ZK32</accession>
<protein>
    <submittedName>
        <fullName evidence="4">Uncharacterized protein</fullName>
    </submittedName>
</protein>
<evidence type="ECO:0000256" key="3">
    <source>
        <dbReference type="SAM" id="MobiDB-lite"/>
    </source>
</evidence>
<reference evidence="4" key="1">
    <citation type="submission" date="2022-11" db="UniProtKB">
        <authorList>
            <consortium name="EnsemblMetazoa"/>
        </authorList>
    </citation>
    <scope>IDENTIFICATION</scope>
</reference>
<dbReference type="EnsemblMetazoa" id="XM_038196220.1">
    <property type="protein sequence ID" value="XP_038052148.1"/>
    <property type="gene ID" value="LOC119724912"/>
</dbReference>
<dbReference type="InterPro" id="IPR024280">
    <property type="entry name" value="FAM167"/>
</dbReference>
<evidence type="ECO:0000313" key="4">
    <source>
        <dbReference type="EnsemblMetazoa" id="XP_038052148.1"/>
    </source>
</evidence>
<name>A0A913ZK32_PATMI</name>
<feature type="region of interest" description="Disordered" evidence="3">
    <location>
        <begin position="21"/>
        <end position="85"/>
    </location>
</feature>
<proteinExistence type="inferred from homology"/>
<dbReference type="AlphaFoldDB" id="A0A913ZK32"/>
<comment type="similarity">
    <text evidence="1">Belongs to the FAM167 (SEC) family.</text>
</comment>
<dbReference type="OrthoDB" id="5965452at2759"/>
<dbReference type="RefSeq" id="XP_038052148.1">
    <property type="nucleotide sequence ID" value="XM_038196220.1"/>
</dbReference>
<feature type="coiled-coil region" evidence="2">
    <location>
        <begin position="130"/>
        <end position="164"/>
    </location>
</feature>
<organism evidence="4 5">
    <name type="scientific">Patiria miniata</name>
    <name type="common">Bat star</name>
    <name type="synonym">Asterina miniata</name>
    <dbReference type="NCBI Taxonomy" id="46514"/>
    <lineage>
        <taxon>Eukaryota</taxon>
        <taxon>Metazoa</taxon>
        <taxon>Echinodermata</taxon>
        <taxon>Eleutherozoa</taxon>
        <taxon>Asterozoa</taxon>
        <taxon>Asteroidea</taxon>
        <taxon>Valvatacea</taxon>
        <taxon>Valvatida</taxon>
        <taxon>Asterinidae</taxon>
        <taxon>Patiria</taxon>
    </lineage>
</organism>